<dbReference type="InterPro" id="IPR032710">
    <property type="entry name" value="NTF2-like_dom_sf"/>
</dbReference>
<feature type="domain" description="SnoaL-like" evidence="1">
    <location>
        <begin position="3"/>
        <end position="95"/>
    </location>
</feature>
<comment type="caution">
    <text evidence="2">The sequence shown here is derived from an EMBL/GenBank/DDBJ whole genome shotgun (WGS) entry which is preliminary data.</text>
</comment>
<keyword evidence="3" id="KW-1185">Reference proteome</keyword>
<name>A0ABR9JHI3_9MICC</name>
<reference evidence="2 3" key="1">
    <citation type="submission" date="2020-10" db="EMBL/GenBank/DDBJ databases">
        <title>Sequencing the genomes of 1000 actinobacteria strains.</title>
        <authorList>
            <person name="Klenk H.-P."/>
        </authorList>
    </citation>
    <scope>NUCLEOTIDE SEQUENCE [LARGE SCALE GENOMIC DNA]</scope>
    <source>
        <strain evidence="2 3">DSM 15666</strain>
    </source>
</reference>
<dbReference type="Gene3D" id="3.10.450.50">
    <property type="match status" value="1"/>
</dbReference>
<sequence length="126" mass="13986">MVDGLGDPFTYHFHGEHALGGRRSSRDAMIRWWQRIVDLLPGARFTIHEVIVRGGPWRTRVAVRSSVRGPLPDGGVYSNTVFQFMTLRWGKVTEVETIEDIQVLVRALEVVAASGSSEAEAAPIVD</sequence>
<protein>
    <submittedName>
        <fullName evidence="2">Ketosteroid isomerase-like protein</fullName>
    </submittedName>
</protein>
<dbReference type="RefSeq" id="WP_225939118.1">
    <property type="nucleotide sequence ID" value="NZ_BAAALJ010000026.1"/>
</dbReference>
<dbReference type="Proteomes" id="UP000643525">
    <property type="component" value="Unassembled WGS sequence"/>
</dbReference>
<evidence type="ECO:0000259" key="1">
    <source>
        <dbReference type="Pfam" id="PF12680"/>
    </source>
</evidence>
<organism evidence="2 3">
    <name type="scientific">Nesterenkonia lutea</name>
    <dbReference type="NCBI Taxonomy" id="272919"/>
    <lineage>
        <taxon>Bacteria</taxon>
        <taxon>Bacillati</taxon>
        <taxon>Actinomycetota</taxon>
        <taxon>Actinomycetes</taxon>
        <taxon>Micrococcales</taxon>
        <taxon>Micrococcaceae</taxon>
        <taxon>Nesterenkonia</taxon>
    </lineage>
</organism>
<dbReference type="Pfam" id="PF12680">
    <property type="entry name" value="SnoaL_2"/>
    <property type="match status" value="1"/>
</dbReference>
<dbReference type="InterPro" id="IPR037401">
    <property type="entry name" value="SnoaL-like"/>
</dbReference>
<dbReference type="SUPFAM" id="SSF54427">
    <property type="entry name" value="NTF2-like"/>
    <property type="match status" value="1"/>
</dbReference>
<evidence type="ECO:0000313" key="3">
    <source>
        <dbReference type="Proteomes" id="UP000643525"/>
    </source>
</evidence>
<dbReference type="EMBL" id="JADBED010000001">
    <property type="protein sequence ID" value="MBE1525391.1"/>
    <property type="molecule type" value="Genomic_DNA"/>
</dbReference>
<accession>A0ABR9JHI3</accession>
<evidence type="ECO:0000313" key="2">
    <source>
        <dbReference type="EMBL" id="MBE1525391.1"/>
    </source>
</evidence>
<gene>
    <name evidence="2" type="ORF">H4W27_002509</name>
</gene>
<proteinExistence type="predicted"/>